<accession>A0A8H4B6R7</accession>
<dbReference type="Proteomes" id="UP000469890">
    <property type="component" value="Unassembled WGS sequence"/>
</dbReference>
<evidence type="ECO:0000313" key="3">
    <source>
        <dbReference type="Proteomes" id="UP000469890"/>
    </source>
</evidence>
<dbReference type="InterPro" id="IPR014729">
    <property type="entry name" value="Rossmann-like_a/b/a_fold"/>
</dbReference>
<comment type="caution">
    <text evidence="2">The sequence shown here is derived from an EMBL/GenBank/DDBJ whole genome shotgun (WGS) entry which is preliminary data.</text>
</comment>
<reference evidence="2 3" key="1">
    <citation type="submission" date="2019-09" db="EMBL/GenBank/DDBJ databases">
        <authorList>
            <consortium name="DOE Joint Genome Institute"/>
            <person name="Mondo S.J."/>
            <person name="Navarro-Mendoza M.I."/>
            <person name="Perez-Arques C."/>
            <person name="Panchal S."/>
            <person name="Nicolas F.E."/>
            <person name="Ganguly P."/>
            <person name="Pangilinan J."/>
            <person name="Grigoriev I."/>
            <person name="Heitman J."/>
            <person name="Sanya K."/>
            <person name="Garre V."/>
        </authorList>
    </citation>
    <scope>NUCLEOTIDE SEQUENCE [LARGE SCALE GENOMIC DNA]</scope>
    <source>
        <strain evidence="2 3">MU402</strain>
    </source>
</reference>
<dbReference type="GO" id="GO:0003824">
    <property type="term" value="F:catalytic activity"/>
    <property type="evidence" value="ECO:0007669"/>
    <property type="project" value="InterPro"/>
</dbReference>
<dbReference type="EMBL" id="JAAECE010000013">
    <property type="protein sequence ID" value="KAF1796194.1"/>
    <property type="molecule type" value="Genomic_DNA"/>
</dbReference>
<evidence type="ECO:0000313" key="2">
    <source>
        <dbReference type="EMBL" id="KAF1796194.1"/>
    </source>
</evidence>
<name>A0A8H4B6R7_MUCCL</name>
<dbReference type="Gene3D" id="3.40.50.620">
    <property type="entry name" value="HUPs"/>
    <property type="match status" value="1"/>
</dbReference>
<organism evidence="2 3">
    <name type="scientific">Mucor circinelloides f. lusitanicus</name>
    <name type="common">Mucor racemosus var. lusitanicus</name>
    <dbReference type="NCBI Taxonomy" id="29924"/>
    <lineage>
        <taxon>Eukaryota</taxon>
        <taxon>Fungi</taxon>
        <taxon>Fungi incertae sedis</taxon>
        <taxon>Mucoromycota</taxon>
        <taxon>Mucoromycotina</taxon>
        <taxon>Mucoromycetes</taxon>
        <taxon>Mucorales</taxon>
        <taxon>Mucorineae</taxon>
        <taxon>Mucoraceae</taxon>
        <taxon>Mucor</taxon>
    </lineage>
</organism>
<gene>
    <name evidence="2" type="ORF">FB192DRAFT_1041087</name>
</gene>
<protein>
    <recommendedName>
        <fullName evidence="1">Cytidyltransferase-like domain-containing protein</fullName>
    </recommendedName>
</protein>
<dbReference type="InterPro" id="IPR004821">
    <property type="entry name" value="Cyt_trans-like"/>
</dbReference>
<dbReference type="Pfam" id="PF01467">
    <property type="entry name" value="CTP_transf_like"/>
    <property type="match status" value="1"/>
</dbReference>
<evidence type="ECO:0000259" key="1">
    <source>
        <dbReference type="Pfam" id="PF01467"/>
    </source>
</evidence>
<dbReference type="AlphaFoldDB" id="A0A8H4B6R7"/>
<feature type="domain" description="Cytidyltransferase-like" evidence="1">
    <location>
        <begin position="18"/>
        <end position="40"/>
    </location>
</feature>
<proteinExistence type="predicted"/>
<dbReference type="SUPFAM" id="SSF52374">
    <property type="entry name" value="Nucleotidylyl transferase"/>
    <property type="match status" value="1"/>
</dbReference>
<sequence>MNTDKMTATEKKPIRVWVDGCFDMMHYGHANALRQVHTHLFHVTSRFWLLIITLGQRNGRYSGCGRAQ</sequence>